<name>A0A3P3Y9Z7_PLABS</name>
<organism evidence="1 2">
    <name type="scientific">Plasmodiophora brassicae</name>
    <name type="common">Clubroot disease agent</name>
    <dbReference type="NCBI Taxonomy" id="37360"/>
    <lineage>
        <taxon>Eukaryota</taxon>
        <taxon>Sar</taxon>
        <taxon>Rhizaria</taxon>
        <taxon>Endomyxa</taxon>
        <taxon>Phytomyxea</taxon>
        <taxon>Plasmodiophorida</taxon>
        <taxon>Plasmodiophoridae</taxon>
        <taxon>Plasmodiophora</taxon>
    </lineage>
</organism>
<proteinExistence type="predicted"/>
<dbReference type="AlphaFoldDB" id="A0A3P3Y9Z7"/>
<keyword evidence="1" id="KW-0496">Mitochondrion</keyword>
<evidence type="ECO:0000313" key="1">
    <source>
        <dbReference type="EMBL" id="SPQ96986.1"/>
    </source>
</evidence>
<sequence>MIPYHERWMKRFPSIADLTAASMEDVNDMQYNTAFIGAGAFPIALGIQQARSTWQHGPTRSRACIRRWCLSGELGMREHCRFRTRLVQLWPRPASGLWLIRQLEVLASRGR</sequence>
<geneLocation type="mitochondrion" evidence="1"/>
<protein>
    <submittedName>
        <fullName evidence="1">Uncharacterized protein</fullName>
    </submittedName>
</protein>
<reference evidence="1 2" key="1">
    <citation type="submission" date="2018-03" db="EMBL/GenBank/DDBJ databases">
        <authorList>
            <person name="Fogelqvist J."/>
        </authorList>
    </citation>
    <scope>NUCLEOTIDE SEQUENCE [LARGE SCALE GENOMIC DNA]</scope>
</reference>
<gene>
    <name evidence="1" type="ORF">PLBR_LOCUS4201</name>
</gene>
<dbReference type="EMBL" id="OVEO01000006">
    <property type="protein sequence ID" value="SPQ96986.1"/>
    <property type="molecule type" value="Genomic_DNA"/>
</dbReference>
<accession>A0A3P3Y9Z7</accession>
<evidence type="ECO:0000313" key="2">
    <source>
        <dbReference type="Proteomes" id="UP000290189"/>
    </source>
</evidence>
<dbReference type="Proteomes" id="UP000290189">
    <property type="component" value="Unassembled WGS sequence"/>
</dbReference>